<dbReference type="Proteomes" id="UP000593594">
    <property type="component" value="Chromosome"/>
</dbReference>
<name>A0A7S8HC40_9HYPH</name>
<dbReference type="Gene3D" id="3.90.190.10">
    <property type="entry name" value="Protein tyrosine phosphatase superfamily"/>
    <property type="match status" value="1"/>
</dbReference>
<sequence length="140" mass="14541">MKPVAITEKLSVSPQISPSDLPDIAAAGFTGLVANRPDGEEAGQPDAASIAEAGRKAGLGFTVIPVPDLTEEKVRAFQKAVADNEGPVLAYCRTGTRSLTLWAIGEVLDGRMKSQEVAAFAAARGFDLSGAVKWLAAHGH</sequence>
<feature type="domain" description="Beta-lactamase hydrolase-like protein phosphatase-like" evidence="1">
    <location>
        <begin position="6"/>
        <end position="107"/>
    </location>
</feature>
<dbReference type="NCBIfam" id="TIGR01244">
    <property type="entry name" value="TIGR01244 family sulfur transferase"/>
    <property type="match status" value="1"/>
</dbReference>
<evidence type="ECO:0000313" key="2">
    <source>
        <dbReference type="EMBL" id="QPC43317.1"/>
    </source>
</evidence>
<dbReference type="EMBL" id="CP058214">
    <property type="protein sequence ID" value="QPC43317.1"/>
    <property type="molecule type" value="Genomic_DNA"/>
</dbReference>
<dbReference type="GO" id="GO:0016787">
    <property type="term" value="F:hydrolase activity"/>
    <property type="evidence" value="ECO:0007669"/>
    <property type="project" value="InterPro"/>
</dbReference>
<keyword evidence="3" id="KW-1185">Reference proteome</keyword>
<organism evidence="2 3">
    <name type="scientific">Kaustia mangrovi</name>
    <dbReference type="NCBI Taxonomy" id="2593653"/>
    <lineage>
        <taxon>Bacteria</taxon>
        <taxon>Pseudomonadati</taxon>
        <taxon>Pseudomonadota</taxon>
        <taxon>Alphaproteobacteria</taxon>
        <taxon>Hyphomicrobiales</taxon>
        <taxon>Parvibaculaceae</taxon>
        <taxon>Kaustia</taxon>
    </lineage>
</organism>
<protein>
    <submittedName>
        <fullName evidence="2">TIGR01244 family phosphatase</fullName>
    </submittedName>
</protein>
<dbReference type="KEGG" id="kmn:HW532_11805"/>
<dbReference type="InterPro" id="IPR029021">
    <property type="entry name" value="Prot-tyrosine_phosphatase-like"/>
</dbReference>
<dbReference type="CDD" id="cd14503">
    <property type="entry name" value="PTP-bact"/>
    <property type="match status" value="1"/>
</dbReference>
<dbReference type="Pfam" id="PF04273">
    <property type="entry name" value="BLH_phosphatase"/>
    <property type="match status" value="1"/>
</dbReference>
<evidence type="ECO:0000259" key="1">
    <source>
        <dbReference type="Pfam" id="PF04273"/>
    </source>
</evidence>
<proteinExistence type="predicted"/>
<dbReference type="AlphaFoldDB" id="A0A7S8HC40"/>
<dbReference type="InterPro" id="IPR005939">
    <property type="entry name" value="BLH_phosphatase-like"/>
</dbReference>
<dbReference type="RefSeq" id="WP_213160679.1">
    <property type="nucleotide sequence ID" value="NZ_CP058214.1"/>
</dbReference>
<evidence type="ECO:0000313" key="3">
    <source>
        <dbReference type="Proteomes" id="UP000593594"/>
    </source>
</evidence>
<accession>A0A7S8HC40</accession>
<gene>
    <name evidence="2" type="ORF">HW532_11805</name>
</gene>
<reference evidence="2 3" key="1">
    <citation type="submission" date="2020-06" db="EMBL/GenBank/DDBJ databases">
        <title>Genome sequence of 2 isolates from Red Sea Mangroves.</title>
        <authorList>
            <person name="Sefrji F."/>
            <person name="Michoud G."/>
            <person name="Merlino G."/>
            <person name="Daffonchio D."/>
        </authorList>
    </citation>
    <scope>NUCLEOTIDE SEQUENCE [LARGE SCALE GENOMIC DNA]</scope>
    <source>
        <strain evidence="2 3">R1DC25</strain>
    </source>
</reference>